<protein>
    <submittedName>
        <fullName evidence="2">Plastid division protein CDP1, chloroplastic</fullName>
    </submittedName>
</protein>
<evidence type="ECO:0000313" key="3">
    <source>
        <dbReference type="Proteomes" id="UP001289374"/>
    </source>
</evidence>
<name>A0AAE1WK73_9LAMI</name>
<reference evidence="2" key="2">
    <citation type="journal article" date="2024" name="Plant">
        <title>Genomic evolution and insights into agronomic trait innovations of Sesamum species.</title>
        <authorList>
            <person name="Miao H."/>
            <person name="Wang L."/>
            <person name="Qu L."/>
            <person name="Liu H."/>
            <person name="Sun Y."/>
            <person name="Le M."/>
            <person name="Wang Q."/>
            <person name="Wei S."/>
            <person name="Zheng Y."/>
            <person name="Lin W."/>
            <person name="Duan Y."/>
            <person name="Cao H."/>
            <person name="Xiong S."/>
            <person name="Wang X."/>
            <person name="Wei L."/>
            <person name="Li C."/>
            <person name="Ma Q."/>
            <person name="Ju M."/>
            <person name="Zhao R."/>
            <person name="Li G."/>
            <person name="Mu C."/>
            <person name="Tian Q."/>
            <person name="Mei H."/>
            <person name="Zhang T."/>
            <person name="Gao T."/>
            <person name="Zhang H."/>
        </authorList>
    </citation>
    <scope>NUCLEOTIDE SEQUENCE</scope>
    <source>
        <strain evidence="2">K16</strain>
    </source>
</reference>
<keyword evidence="3" id="KW-1185">Reference proteome</keyword>
<feature type="domain" description="Plastid division protein CDP1-like IMS" evidence="1">
    <location>
        <begin position="137"/>
        <end position="220"/>
    </location>
</feature>
<dbReference type="InterPro" id="IPR044685">
    <property type="entry name" value="CPD1-like"/>
</dbReference>
<comment type="caution">
    <text evidence="2">The sequence shown here is derived from an EMBL/GenBank/DDBJ whole genome shotgun (WGS) entry which is preliminary data.</text>
</comment>
<evidence type="ECO:0000313" key="2">
    <source>
        <dbReference type="EMBL" id="KAK4394930.1"/>
    </source>
</evidence>
<dbReference type="PANTHER" id="PTHR33925:SF2">
    <property type="entry name" value="PLASTID DIVISION PROTEIN CDP1, CHLOROPLASTIC"/>
    <property type="match status" value="1"/>
</dbReference>
<reference evidence="2" key="1">
    <citation type="submission" date="2020-06" db="EMBL/GenBank/DDBJ databases">
        <authorList>
            <person name="Li T."/>
            <person name="Hu X."/>
            <person name="Zhang T."/>
            <person name="Song X."/>
            <person name="Zhang H."/>
            <person name="Dai N."/>
            <person name="Sheng W."/>
            <person name="Hou X."/>
            <person name="Wei L."/>
        </authorList>
    </citation>
    <scope>NUCLEOTIDE SEQUENCE</scope>
    <source>
        <strain evidence="2">K16</strain>
        <tissue evidence="2">Leaf</tissue>
    </source>
</reference>
<dbReference type="EMBL" id="JACGWL010000009">
    <property type="protein sequence ID" value="KAK4394930.1"/>
    <property type="molecule type" value="Genomic_DNA"/>
</dbReference>
<proteinExistence type="predicted"/>
<dbReference type="GO" id="GO:0010020">
    <property type="term" value="P:chloroplast fission"/>
    <property type="evidence" value="ECO:0007669"/>
    <property type="project" value="TreeGrafter"/>
</dbReference>
<dbReference type="AlphaFoldDB" id="A0AAE1WK73"/>
<dbReference type="Pfam" id="PF13355">
    <property type="entry name" value="ARC6-like_IMS"/>
    <property type="match status" value="1"/>
</dbReference>
<sequence>MANIQTLVASVNKLYLSSDASNKLHCYDSFDALARRRSDDKKRKTWNFDYLSGGPARVSGLGHSWRLCAATELRLVQESSSKNIDCPNQVPCIEIPVTCYQYGVFGCSGEDEIVKSVMHLRNAEIEEGYTKDAVISRQWQALADAAKARSCFWRFVLLQLAVVHADILKDGTGREMAEIEVLLEEAAELVDEAQPKNPTYYSPYKIRYLLKRQDDGSWKFCEGDIRTPS</sequence>
<dbReference type="Proteomes" id="UP001289374">
    <property type="component" value="Unassembled WGS sequence"/>
</dbReference>
<evidence type="ECO:0000259" key="1">
    <source>
        <dbReference type="Pfam" id="PF13355"/>
    </source>
</evidence>
<accession>A0AAE1WK73</accession>
<dbReference type="PANTHER" id="PTHR33925">
    <property type="entry name" value="PLASTID DIVISION PROTEIN CDP1, CHLOROPLASTIC-RELATED"/>
    <property type="match status" value="1"/>
</dbReference>
<dbReference type="InterPro" id="IPR025344">
    <property type="entry name" value="CDP1-like_IMS"/>
</dbReference>
<organism evidence="2 3">
    <name type="scientific">Sesamum angolense</name>
    <dbReference type="NCBI Taxonomy" id="2727404"/>
    <lineage>
        <taxon>Eukaryota</taxon>
        <taxon>Viridiplantae</taxon>
        <taxon>Streptophyta</taxon>
        <taxon>Embryophyta</taxon>
        <taxon>Tracheophyta</taxon>
        <taxon>Spermatophyta</taxon>
        <taxon>Magnoliopsida</taxon>
        <taxon>eudicotyledons</taxon>
        <taxon>Gunneridae</taxon>
        <taxon>Pentapetalae</taxon>
        <taxon>asterids</taxon>
        <taxon>lamiids</taxon>
        <taxon>Lamiales</taxon>
        <taxon>Pedaliaceae</taxon>
        <taxon>Sesamum</taxon>
    </lineage>
</organism>
<gene>
    <name evidence="2" type="ORF">Sango_1647300</name>
</gene>
<dbReference type="GO" id="GO:0009706">
    <property type="term" value="C:chloroplast inner membrane"/>
    <property type="evidence" value="ECO:0007669"/>
    <property type="project" value="TreeGrafter"/>
</dbReference>